<comment type="caution">
    <text evidence="2">The sequence shown here is derived from an EMBL/GenBank/DDBJ whole genome shotgun (WGS) entry which is preliminary data.</text>
</comment>
<feature type="chain" id="PRO_5045533578" description="GH26 domain-containing protein" evidence="1">
    <location>
        <begin position="25"/>
        <end position="290"/>
    </location>
</feature>
<feature type="signal peptide" evidence="1">
    <location>
        <begin position="1"/>
        <end position="24"/>
    </location>
</feature>
<evidence type="ECO:0008006" key="4">
    <source>
        <dbReference type="Google" id="ProtNLM"/>
    </source>
</evidence>
<name>A0ABV5ZXZ8_9PSEU</name>
<dbReference type="RefSeq" id="WP_377853071.1">
    <property type="nucleotide sequence ID" value="NZ_JBHLZU010000015.1"/>
</dbReference>
<evidence type="ECO:0000256" key="1">
    <source>
        <dbReference type="SAM" id="SignalP"/>
    </source>
</evidence>
<organism evidence="2 3">
    <name type="scientific">Allokutzneria oryzae</name>
    <dbReference type="NCBI Taxonomy" id="1378989"/>
    <lineage>
        <taxon>Bacteria</taxon>
        <taxon>Bacillati</taxon>
        <taxon>Actinomycetota</taxon>
        <taxon>Actinomycetes</taxon>
        <taxon>Pseudonocardiales</taxon>
        <taxon>Pseudonocardiaceae</taxon>
        <taxon>Allokutzneria</taxon>
    </lineage>
</organism>
<sequence length="290" mass="31617">MPRRITTLLTAAALAAVIPLAVLAEAPAKAASEVWVGASTGPAADGWSAAQDDIGGGKLSYRRSFDPTLREPSSANWHKAGSLHWYSAKPPNNDIQGYIDGKYDKELTALARELPSGTIFTVYHEPEDNMSGAKFAQLMRKTIAVVKSANSGVQVWYAAMAYQWETNSKGNVGSPAGWIDAARAADGVALDIYAGPREAIAIRDDAGFKRWWDLIKVPSGKPWGIAERGIAAEHGEQKRIAILADDWAFAKEKGAHHFLYWQQNNDGKWKLDTEKEKAAFREIAAQGRQP</sequence>
<dbReference type="Gene3D" id="3.20.20.80">
    <property type="entry name" value="Glycosidases"/>
    <property type="match status" value="1"/>
</dbReference>
<keyword evidence="1" id="KW-0732">Signal</keyword>
<protein>
    <recommendedName>
        <fullName evidence="4">GH26 domain-containing protein</fullName>
    </recommendedName>
</protein>
<dbReference type="InterPro" id="IPR017853">
    <property type="entry name" value="GH"/>
</dbReference>
<proteinExistence type="predicted"/>
<dbReference type="SUPFAM" id="SSF51445">
    <property type="entry name" value="(Trans)glycosidases"/>
    <property type="match status" value="1"/>
</dbReference>
<gene>
    <name evidence="2" type="ORF">ACFFQA_17580</name>
</gene>
<keyword evidence="3" id="KW-1185">Reference proteome</keyword>
<dbReference type="Proteomes" id="UP001589693">
    <property type="component" value="Unassembled WGS sequence"/>
</dbReference>
<dbReference type="EMBL" id="JBHLZU010000015">
    <property type="protein sequence ID" value="MFB9905748.1"/>
    <property type="molecule type" value="Genomic_DNA"/>
</dbReference>
<reference evidence="2 3" key="1">
    <citation type="submission" date="2024-09" db="EMBL/GenBank/DDBJ databases">
        <authorList>
            <person name="Sun Q."/>
            <person name="Mori K."/>
        </authorList>
    </citation>
    <scope>NUCLEOTIDE SEQUENCE [LARGE SCALE GENOMIC DNA]</scope>
    <source>
        <strain evidence="2 3">TBRC 7907</strain>
    </source>
</reference>
<accession>A0ABV5ZXZ8</accession>
<evidence type="ECO:0000313" key="3">
    <source>
        <dbReference type="Proteomes" id="UP001589693"/>
    </source>
</evidence>
<evidence type="ECO:0000313" key="2">
    <source>
        <dbReference type="EMBL" id="MFB9905748.1"/>
    </source>
</evidence>